<evidence type="ECO:0000256" key="1">
    <source>
        <dbReference type="ARBA" id="ARBA00007123"/>
    </source>
</evidence>
<dbReference type="CDD" id="cd06928">
    <property type="entry name" value="RNAP_alpha_NTD"/>
    <property type="match status" value="1"/>
</dbReference>
<evidence type="ECO:0000256" key="8">
    <source>
        <dbReference type="ARBA" id="ARBA00032524"/>
    </source>
</evidence>
<dbReference type="Proteomes" id="UP000264062">
    <property type="component" value="Unassembled WGS sequence"/>
</dbReference>
<dbReference type="FunFam" id="2.170.120.12:FF:000001">
    <property type="entry name" value="DNA-directed RNA polymerase subunit alpha"/>
    <property type="match status" value="1"/>
</dbReference>
<evidence type="ECO:0000259" key="12">
    <source>
        <dbReference type="SMART" id="SM00662"/>
    </source>
</evidence>
<evidence type="ECO:0000256" key="5">
    <source>
        <dbReference type="ARBA" id="ARBA00022679"/>
    </source>
</evidence>
<proteinExistence type="inferred from homology"/>
<dbReference type="SMART" id="SM00662">
    <property type="entry name" value="RPOLD"/>
    <property type="match status" value="1"/>
</dbReference>
<keyword evidence="6 11" id="KW-0548">Nucleotidyltransferase</keyword>
<dbReference type="Pfam" id="PF03118">
    <property type="entry name" value="RNA_pol_A_CTD"/>
    <property type="match status" value="1"/>
</dbReference>
<evidence type="ECO:0000256" key="9">
    <source>
        <dbReference type="ARBA" id="ARBA00033070"/>
    </source>
</evidence>
<dbReference type="InterPro" id="IPR011263">
    <property type="entry name" value="DNA-dir_RNA_pol_RpoA/D/Rpb3"/>
</dbReference>
<dbReference type="Gene3D" id="2.170.120.12">
    <property type="entry name" value="DNA-directed RNA polymerase, insert domain"/>
    <property type="match status" value="1"/>
</dbReference>
<comment type="subunit">
    <text evidence="11">Homodimer. The RNAP catalytic core consists of 2 alpha, 1 beta, 1 beta' and 1 omega subunit. When a sigma factor is associated with the core the holoenzyme is formed, which can initiate transcription.</text>
</comment>
<dbReference type="InterPro" id="IPR036603">
    <property type="entry name" value="RBP11-like"/>
</dbReference>
<name>A0A350H8V1_UNCW3</name>
<protein>
    <recommendedName>
        <fullName evidence="3 11">DNA-directed RNA polymerase subunit alpha</fullName>
        <shortName evidence="11">RNAP subunit alpha</shortName>
        <ecNumber evidence="2 11">2.7.7.6</ecNumber>
    </recommendedName>
    <alternativeName>
        <fullName evidence="9 11">RNA polymerase subunit alpha</fullName>
    </alternativeName>
    <alternativeName>
        <fullName evidence="8 11">Transcriptase subunit alpha</fullName>
    </alternativeName>
</protein>
<sequence length="326" mass="37174">MKLKPFQMPQSVKLEDQRGNTYGKFVIGPFERGFGTTMGNVLRRILLSSIHGVSVTKIIFENAFHEFTTIEGVKETVTDIVLNIKKIRFQMDEEMDDKRVMMNIKGPKEVVAGDIALPAGIEIVNKDLYLFTITKAVSVKAELVIEWGRGYLQAQYINPDKNIKSIQLDAFFSPVKRVVTTLESMRVGQRTDYDKLILEITTDGTITPENALKQSVVILKGHTDVFEVGDKKLPVITEEFEDDNVLKMRELLSKKVTDLELKVRAKNCLETNSIETLADLVVKTRDEMLKYKNFGRQSLSELEDKLKELGLHFGMDVNKYFKKEND</sequence>
<dbReference type="NCBIfam" id="NF003519">
    <property type="entry name" value="PRK05182.2-5"/>
    <property type="match status" value="1"/>
</dbReference>
<dbReference type="SUPFAM" id="SSF56553">
    <property type="entry name" value="Insert subdomain of RNA polymerase alpha subunit"/>
    <property type="match status" value="1"/>
</dbReference>
<feature type="region of interest" description="Alpha N-terminal domain (alpha-NTD)" evidence="11">
    <location>
        <begin position="1"/>
        <end position="231"/>
    </location>
</feature>
<accession>A0A350H8V1</accession>
<dbReference type="InterPro" id="IPR011260">
    <property type="entry name" value="RNAP_asu_C"/>
</dbReference>
<dbReference type="GO" id="GO:0000428">
    <property type="term" value="C:DNA-directed RNA polymerase complex"/>
    <property type="evidence" value="ECO:0007669"/>
    <property type="project" value="UniProtKB-KW"/>
</dbReference>
<dbReference type="EMBL" id="DMZY01000065">
    <property type="protein sequence ID" value="HAV91967.1"/>
    <property type="molecule type" value="Genomic_DNA"/>
</dbReference>
<dbReference type="GO" id="GO:0046983">
    <property type="term" value="F:protein dimerization activity"/>
    <property type="evidence" value="ECO:0007669"/>
    <property type="project" value="InterPro"/>
</dbReference>
<evidence type="ECO:0000256" key="2">
    <source>
        <dbReference type="ARBA" id="ARBA00012418"/>
    </source>
</evidence>
<keyword evidence="4 11" id="KW-0240">DNA-directed RNA polymerase</keyword>
<dbReference type="Pfam" id="PF01000">
    <property type="entry name" value="RNA_pol_A_bac"/>
    <property type="match status" value="1"/>
</dbReference>
<evidence type="ECO:0000256" key="6">
    <source>
        <dbReference type="ARBA" id="ARBA00022695"/>
    </source>
</evidence>
<dbReference type="HAMAP" id="MF_00059">
    <property type="entry name" value="RNApol_bact_RpoA"/>
    <property type="match status" value="1"/>
</dbReference>
<evidence type="ECO:0000256" key="4">
    <source>
        <dbReference type="ARBA" id="ARBA00022478"/>
    </source>
</evidence>
<comment type="caution">
    <text evidence="13">The sequence shown here is derived from an EMBL/GenBank/DDBJ whole genome shotgun (WGS) entry which is preliminary data.</text>
</comment>
<keyword evidence="5 11" id="KW-0808">Transferase</keyword>
<dbReference type="NCBIfam" id="NF003513">
    <property type="entry name" value="PRK05182.1-2"/>
    <property type="match status" value="1"/>
</dbReference>
<keyword evidence="7 11" id="KW-0804">Transcription</keyword>
<dbReference type="InterPro" id="IPR036643">
    <property type="entry name" value="RNApol_insert_sf"/>
</dbReference>
<organism evidence="13 14">
    <name type="scientific">candidate division WOR-3 bacterium</name>
    <dbReference type="NCBI Taxonomy" id="2052148"/>
    <lineage>
        <taxon>Bacteria</taxon>
        <taxon>Bacteria division WOR-3</taxon>
    </lineage>
</organism>
<dbReference type="AlphaFoldDB" id="A0A350H8V1"/>
<reference evidence="13 14" key="1">
    <citation type="journal article" date="2018" name="Nat. Biotechnol.">
        <title>A standardized bacterial taxonomy based on genome phylogeny substantially revises the tree of life.</title>
        <authorList>
            <person name="Parks D.H."/>
            <person name="Chuvochina M."/>
            <person name="Waite D.W."/>
            <person name="Rinke C."/>
            <person name="Skarshewski A."/>
            <person name="Chaumeil P.A."/>
            <person name="Hugenholtz P."/>
        </authorList>
    </citation>
    <scope>NUCLEOTIDE SEQUENCE [LARGE SCALE GENOMIC DNA]</scope>
    <source>
        <strain evidence="13">UBA9956</strain>
    </source>
</reference>
<comment type="domain">
    <text evidence="11">The N-terminal domain is essential for RNAP assembly and basal transcription, whereas the C-terminal domain is involved in interaction with transcriptional regulators and with upstream promoter elements.</text>
</comment>
<dbReference type="GO" id="GO:0003899">
    <property type="term" value="F:DNA-directed RNA polymerase activity"/>
    <property type="evidence" value="ECO:0007669"/>
    <property type="project" value="UniProtKB-UniRule"/>
</dbReference>
<dbReference type="InterPro" id="IPR011262">
    <property type="entry name" value="DNA-dir_RNA_pol_insert"/>
</dbReference>
<dbReference type="Pfam" id="PF01193">
    <property type="entry name" value="RNA_pol_L"/>
    <property type="match status" value="1"/>
</dbReference>
<gene>
    <name evidence="11" type="primary">rpoA</name>
    <name evidence="13" type="ORF">DCW38_02155</name>
</gene>
<dbReference type="NCBIfam" id="TIGR02027">
    <property type="entry name" value="rpoA"/>
    <property type="match status" value="1"/>
</dbReference>
<evidence type="ECO:0000256" key="3">
    <source>
        <dbReference type="ARBA" id="ARBA00015972"/>
    </source>
</evidence>
<dbReference type="GO" id="GO:0006351">
    <property type="term" value="P:DNA-templated transcription"/>
    <property type="evidence" value="ECO:0007669"/>
    <property type="project" value="UniProtKB-UniRule"/>
</dbReference>
<evidence type="ECO:0000256" key="7">
    <source>
        <dbReference type="ARBA" id="ARBA00023163"/>
    </source>
</evidence>
<evidence type="ECO:0000313" key="14">
    <source>
        <dbReference type="Proteomes" id="UP000264062"/>
    </source>
</evidence>
<dbReference type="SUPFAM" id="SSF47789">
    <property type="entry name" value="C-terminal domain of RNA polymerase alpha subunit"/>
    <property type="match status" value="1"/>
</dbReference>
<dbReference type="GO" id="GO:0003677">
    <property type="term" value="F:DNA binding"/>
    <property type="evidence" value="ECO:0007669"/>
    <property type="project" value="UniProtKB-UniRule"/>
</dbReference>
<feature type="domain" description="DNA-directed RNA polymerase RpoA/D/Rpb3-type" evidence="12">
    <location>
        <begin position="22"/>
        <end position="229"/>
    </location>
</feature>
<dbReference type="SUPFAM" id="SSF55257">
    <property type="entry name" value="RBP11-like subunits of RNA polymerase"/>
    <property type="match status" value="1"/>
</dbReference>
<feature type="region of interest" description="Alpha C-terminal domain (alpha-CTD)" evidence="11">
    <location>
        <begin position="248"/>
        <end position="326"/>
    </location>
</feature>
<evidence type="ECO:0000256" key="10">
    <source>
        <dbReference type="ARBA" id="ARBA00048552"/>
    </source>
</evidence>
<evidence type="ECO:0000256" key="11">
    <source>
        <dbReference type="HAMAP-Rule" id="MF_00059"/>
    </source>
</evidence>
<evidence type="ECO:0000313" key="13">
    <source>
        <dbReference type="EMBL" id="HAV91967.1"/>
    </source>
</evidence>
<dbReference type="Gene3D" id="1.10.150.20">
    <property type="entry name" value="5' to 3' exonuclease, C-terminal subdomain"/>
    <property type="match status" value="1"/>
</dbReference>
<dbReference type="GO" id="GO:0005737">
    <property type="term" value="C:cytoplasm"/>
    <property type="evidence" value="ECO:0007669"/>
    <property type="project" value="UniProtKB-ARBA"/>
</dbReference>
<comment type="catalytic activity">
    <reaction evidence="10 11">
        <text>RNA(n) + a ribonucleoside 5'-triphosphate = RNA(n+1) + diphosphate</text>
        <dbReference type="Rhea" id="RHEA:21248"/>
        <dbReference type="Rhea" id="RHEA-COMP:14527"/>
        <dbReference type="Rhea" id="RHEA-COMP:17342"/>
        <dbReference type="ChEBI" id="CHEBI:33019"/>
        <dbReference type="ChEBI" id="CHEBI:61557"/>
        <dbReference type="ChEBI" id="CHEBI:140395"/>
        <dbReference type="EC" id="2.7.7.6"/>
    </reaction>
</comment>
<dbReference type="EC" id="2.7.7.6" evidence="2 11"/>
<dbReference type="Gene3D" id="3.30.1360.10">
    <property type="entry name" value="RNA polymerase, RBP11-like subunit"/>
    <property type="match status" value="1"/>
</dbReference>
<comment type="similarity">
    <text evidence="1 11">Belongs to the RNA polymerase alpha chain family.</text>
</comment>
<dbReference type="InterPro" id="IPR011773">
    <property type="entry name" value="DNA-dir_RpoA"/>
</dbReference>
<comment type="function">
    <text evidence="11">DNA-dependent RNA polymerase catalyzes the transcription of DNA into RNA using the four ribonucleoside triphosphates as substrates.</text>
</comment>